<sequence length="300" mass="33264">MDLESIQIFLRVVERGSFTGAASQLGLTLSRTSRKIKLLEDDLGVQLLHRTTRRVSVTEAGHDFYERCLRAEGILQEAERSVRALKTEPEGTLRILVPYAIGLIELEPLLAEFRSRYPKVQLVLIYNNSPLDLIEHGIDVALRTGPLPESGYVARPLGWSRAKLAASPGYLDRAGRPLSPLDLTRHDILFVGREIPGLTLQLSSSAGEAVEIPVKPVLITNESVTVLRQAVSGGGIALVSTHIMSGRLSNDELEIVLPDWHRTHDLELNALYARRATLDHKVRVFIDFLGEVFAAWQVIS</sequence>
<evidence type="ECO:0000256" key="1">
    <source>
        <dbReference type="ARBA" id="ARBA00009437"/>
    </source>
</evidence>
<keyword evidence="4" id="KW-0804">Transcription</keyword>
<evidence type="ECO:0000313" key="7">
    <source>
        <dbReference type="Proteomes" id="UP000533533"/>
    </source>
</evidence>
<evidence type="ECO:0000256" key="2">
    <source>
        <dbReference type="ARBA" id="ARBA00023015"/>
    </source>
</evidence>
<evidence type="ECO:0000256" key="4">
    <source>
        <dbReference type="ARBA" id="ARBA00023163"/>
    </source>
</evidence>
<reference evidence="6 7" key="1">
    <citation type="submission" date="2020-08" db="EMBL/GenBank/DDBJ databases">
        <title>Genomic Encyclopedia of Type Strains, Phase IV (KMG-V): Genome sequencing to study the core and pangenomes of soil and plant-associated prokaryotes.</title>
        <authorList>
            <person name="Whitman W."/>
        </authorList>
    </citation>
    <scope>NUCLEOTIDE SEQUENCE [LARGE SCALE GENOMIC DNA]</scope>
    <source>
        <strain evidence="6 7">SRMrh-85</strain>
    </source>
</reference>
<gene>
    <name evidence="6" type="ORF">FHX59_005028</name>
</gene>
<dbReference type="GO" id="GO:0003677">
    <property type="term" value="F:DNA binding"/>
    <property type="evidence" value="ECO:0007669"/>
    <property type="project" value="UniProtKB-KW"/>
</dbReference>
<organism evidence="6 7">
    <name type="scientific">Paraburkholderia silvatlantica</name>
    <dbReference type="NCBI Taxonomy" id="321895"/>
    <lineage>
        <taxon>Bacteria</taxon>
        <taxon>Pseudomonadati</taxon>
        <taxon>Pseudomonadota</taxon>
        <taxon>Betaproteobacteria</taxon>
        <taxon>Burkholderiales</taxon>
        <taxon>Burkholderiaceae</taxon>
        <taxon>Paraburkholderia</taxon>
    </lineage>
</organism>
<dbReference type="InterPro" id="IPR036388">
    <property type="entry name" value="WH-like_DNA-bd_sf"/>
</dbReference>
<dbReference type="Gene3D" id="1.10.10.10">
    <property type="entry name" value="Winged helix-like DNA-binding domain superfamily/Winged helix DNA-binding domain"/>
    <property type="match status" value="1"/>
</dbReference>
<dbReference type="InterPro" id="IPR058163">
    <property type="entry name" value="LysR-type_TF_proteobact-type"/>
</dbReference>
<dbReference type="CDD" id="cd08422">
    <property type="entry name" value="PBP2_CrgA_like"/>
    <property type="match status" value="1"/>
</dbReference>
<keyword evidence="2" id="KW-0805">Transcription regulation</keyword>
<proteinExistence type="inferred from homology"/>
<dbReference type="PANTHER" id="PTHR30537:SF5">
    <property type="entry name" value="HTH-TYPE TRANSCRIPTIONAL ACTIVATOR TTDR-RELATED"/>
    <property type="match status" value="1"/>
</dbReference>
<dbReference type="InterPro" id="IPR000847">
    <property type="entry name" value="LysR_HTH_N"/>
</dbReference>
<dbReference type="InterPro" id="IPR005119">
    <property type="entry name" value="LysR_subst-bd"/>
</dbReference>
<feature type="domain" description="HTH lysR-type" evidence="5">
    <location>
        <begin position="1"/>
        <end position="58"/>
    </location>
</feature>
<dbReference type="PROSITE" id="PS50931">
    <property type="entry name" value="HTH_LYSR"/>
    <property type="match status" value="1"/>
</dbReference>
<dbReference type="PANTHER" id="PTHR30537">
    <property type="entry name" value="HTH-TYPE TRANSCRIPTIONAL REGULATOR"/>
    <property type="match status" value="1"/>
</dbReference>
<dbReference type="EMBL" id="JACHVZ010000014">
    <property type="protein sequence ID" value="MBB2930565.1"/>
    <property type="molecule type" value="Genomic_DNA"/>
</dbReference>
<keyword evidence="7" id="KW-1185">Reference proteome</keyword>
<dbReference type="Pfam" id="PF03466">
    <property type="entry name" value="LysR_substrate"/>
    <property type="match status" value="1"/>
</dbReference>
<dbReference type="SUPFAM" id="SSF46785">
    <property type="entry name" value="Winged helix' DNA-binding domain"/>
    <property type="match status" value="1"/>
</dbReference>
<name>A0ABR6FT06_9BURK</name>
<dbReference type="Gene3D" id="3.40.190.290">
    <property type="match status" value="1"/>
</dbReference>
<dbReference type="InterPro" id="IPR036390">
    <property type="entry name" value="WH_DNA-bd_sf"/>
</dbReference>
<dbReference type="Pfam" id="PF00126">
    <property type="entry name" value="HTH_1"/>
    <property type="match status" value="1"/>
</dbReference>
<protein>
    <submittedName>
        <fullName evidence="6">DNA-binding transcriptional LysR family regulator</fullName>
    </submittedName>
</protein>
<keyword evidence="3 6" id="KW-0238">DNA-binding</keyword>
<dbReference type="RefSeq" id="WP_110385683.1">
    <property type="nucleotide sequence ID" value="NZ_JACHVZ010000014.1"/>
</dbReference>
<evidence type="ECO:0000259" key="5">
    <source>
        <dbReference type="PROSITE" id="PS50931"/>
    </source>
</evidence>
<accession>A0ABR6FT06</accession>
<dbReference type="SUPFAM" id="SSF53850">
    <property type="entry name" value="Periplasmic binding protein-like II"/>
    <property type="match status" value="1"/>
</dbReference>
<comment type="caution">
    <text evidence="6">The sequence shown here is derived from an EMBL/GenBank/DDBJ whole genome shotgun (WGS) entry which is preliminary data.</text>
</comment>
<dbReference type="Proteomes" id="UP000533533">
    <property type="component" value="Unassembled WGS sequence"/>
</dbReference>
<comment type="similarity">
    <text evidence="1">Belongs to the LysR transcriptional regulatory family.</text>
</comment>
<evidence type="ECO:0000256" key="3">
    <source>
        <dbReference type="ARBA" id="ARBA00023125"/>
    </source>
</evidence>
<evidence type="ECO:0000313" key="6">
    <source>
        <dbReference type="EMBL" id="MBB2930565.1"/>
    </source>
</evidence>